<dbReference type="AlphaFoldDB" id="A0A9Q0GVD3"/>
<name>A0A9Q0GVD3_9MAGN</name>
<comment type="caution">
    <text evidence="3">The sequence shown here is derived from an EMBL/GenBank/DDBJ whole genome shotgun (WGS) entry which is preliminary data.</text>
</comment>
<gene>
    <name evidence="3" type="ORF">NE237_031057</name>
</gene>
<dbReference type="InterPro" id="IPR023213">
    <property type="entry name" value="CAT-like_dom_sf"/>
</dbReference>
<dbReference type="Pfam" id="PF02458">
    <property type="entry name" value="Transferase"/>
    <property type="match status" value="3"/>
</dbReference>
<evidence type="ECO:0000313" key="3">
    <source>
        <dbReference type="EMBL" id="KAJ4954225.1"/>
    </source>
</evidence>
<evidence type="ECO:0000313" key="4">
    <source>
        <dbReference type="Proteomes" id="UP001141806"/>
    </source>
</evidence>
<dbReference type="Gene3D" id="3.30.559.10">
    <property type="entry name" value="Chloramphenicol acetyltransferase-like domain"/>
    <property type="match status" value="3"/>
</dbReference>
<sequence>MTPSSSISLVFTVQRREPELVAPAKPTPHEFKFLSNIDDQQTLRTQVPVIQFYRNEPAMRGQDPVRVIRKAIAEALVFYYPFAGRLREGPGRKLVVDCTGEGVLFIEADANVRLEQFGDALQPPFPCLKELLYDVPGSSAVLGCPLLLIQVTRMMCGGFIFTLRMNHAMSDAAGLVQIMSAVGEIARGALVPFVPPMWERELLHPRNPPRLTFSHPEYDEMPNNKGTLIPHDNMYLSDPKEDVRVIFIVNTRAKFKPPLPVEYYGNALAHMVAISSVAKLCNNLVGYALELVKKSKADGKKIISNHPVHPVVDGWTGFERHAPQCIGMRVFYIQSVRSWLDELDGLETISIQADVTEEYMRSLVDLLELKWPPLIMLEKTYLVSDLRCTGFREVDFGWGQPVYGGPALGKVTSFYIPFRNHKGEDGIVEPFYLTGPAMEKLEKEIESMRSLPSMNLRILTPPSKYPLCELMVNLGLHEIKAQRGLFLFWICHV</sequence>
<evidence type="ECO:0000256" key="2">
    <source>
        <dbReference type="ARBA" id="ARBA00022679"/>
    </source>
</evidence>
<reference evidence="3" key="1">
    <citation type="journal article" date="2023" name="Plant J.">
        <title>The genome of the king protea, Protea cynaroides.</title>
        <authorList>
            <person name="Chang J."/>
            <person name="Duong T.A."/>
            <person name="Schoeman C."/>
            <person name="Ma X."/>
            <person name="Roodt D."/>
            <person name="Barker N."/>
            <person name="Li Z."/>
            <person name="Van de Peer Y."/>
            <person name="Mizrachi E."/>
        </authorList>
    </citation>
    <scope>NUCLEOTIDE SEQUENCE</scope>
    <source>
        <tissue evidence="3">Young leaves</tissue>
    </source>
</reference>
<dbReference type="OrthoDB" id="1483986at2759"/>
<evidence type="ECO:0008006" key="5">
    <source>
        <dbReference type="Google" id="ProtNLM"/>
    </source>
</evidence>
<dbReference type="InterPro" id="IPR050898">
    <property type="entry name" value="Plant_acyltransferase"/>
</dbReference>
<dbReference type="EMBL" id="JAMYWD010000012">
    <property type="protein sequence ID" value="KAJ4954225.1"/>
    <property type="molecule type" value="Genomic_DNA"/>
</dbReference>
<evidence type="ECO:0000256" key="1">
    <source>
        <dbReference type="ARBA" id="ARBA00009861"/>
    </source>
</evidence>
<keyword evidence="4" id="KW-1185">Reference proteome</keyword>
<dbReference type="PANTHER" id="PTHR31147:SF66">
    <property type="entry name" value="OS05G0315700 PROTEIN"/>
    <property type="match status" value="1"/>
</dbReference>
<accession>A0A9Q0GVD3</accession>
<proteinExistence type="inferred from homology"/>
<organism evidence="3 4">
    <name type="scientific">Protea cynaroides</name>
    <dbReference type="NCBI Taxonomy" id="273540"/>
    <lineage>
        <taxon>Eukaryota</taxon>
        <taxon>Viridiplantae</taxon>
        <taxon>Streptophyta</taxon>
        <taxon>Embryophyta</taxon>
        <taxon>Tracheophyta</taxon>
        <taxon>Spermatophyta</taxon>
        <taxon>Magnoliopsida</taxon>
        <taxon>Proteales</taxon>
        <taxon>Proteaceae</taxon>
        <taxon>Protea</taxon>
    </lineage>
</organism>
<protein>
    <recommendedName>
        <fullName evidence="5">Benzyl alcohol O-benzoyltransferase</fullName>
    </recommendedName>
</protein>
<comment type="similarity">
    <text evidence="1">Belongs to the plant acyltransferase family.</text>
</comment>
<dbReference type="PANTHER" id="PTHR31147">
    <property type="entry name" value="ACYL TRANSFERASE 4"/>
    <property type="match status" value="1"/>
</dbReference>
<dbReference type="GO" id="GO:0016740">
    <property type="term" value="F:transferase activity"/>
    <property type="evidence" value="ECO:0007669"/>
    <property type="project" value="UniProtKB-KW"/>
</dbReference>
<dbReference type="Proteomes" id="UP001141806">
    <property type="component" value="Unassembled WGS sequence"/>
</dbReference>
<keyword evidence="2" id="KW-0808">Transferase</keyword>